<accession>A0A225VD19</accession>
<reference evidence="4" key="1">
    <citation type="submission" date="2017-03" db="EMBL/GenBank/DDBJ databases">
        <title>Phytopthora megakarya and P. palmivora, two closely related causual agents of cacao black pod achieved similar genome size and gene model numbers by different mechanisms.</title>
        <authorList>
            <person name="Ali S."/>
            <person name="Shao J."/>
            <person name="Larry D.J."/>
            <person name="Kronmiller B."/>
            <person name="Shen D."/>
            <person name="Strem M.D."/>
            <person name="Melnick R.L."/>
            <person name="Guiltinan M.J."/>
            <person name="Tyler B.M."/>
            <person name="Meinhardt L.W."/>
            <person name="Bailey B.A."/>
        </authorList>
    </citation>
    <scope>NUCLEOTIDE SEQUENCE [LARGE SCALE GENOMIC DNA]</scope>
    <source>
        <strain evidence="4">zdho120</strain>
    </source>
</reference>
<organism evidence="3 4">
    <name type="scientific">Phytophthora megakarya</name>
    <dbReference type="NCBI Taxonomy" id="4795"/>
    <lineage>
        <taxon>Eukaryota</taxon>
        <taxon>Sar</taxon>
        <taxon>Stramenopiles</taxon>
        <taxon>Oomycota</taxon>
        <taxon>Peronosporomycetes</taxon>
        <taxon>Peronosporales</taxon>
        <taxon>Peronosporaceae</taxon>
        <taxon>Phytophthora</taxon>
    </lineage>
</organism>
<comment type="caution">
    <text evidence="3">The sequence shown here is derived from an EMBL/GenBank/DDBJ whole genome shotgun (WGS) entry which is preliminary data.</text>
</comment>
<dbReference type="EMBL" id="NBNE01005443">
    <property type="protein sequence ID" value="OWZ03566.1"/>
    <property type="molecule type" value="Genomic_DNA"/>
</dbReference>
<evidence type="ECO:0000256" key="1">
    <source>
        <dbReference type="SAM" id="Phobius"/>
    </source>
</evidence>
<keyword evidence="1" id="KW-0472">Membrane</keyword>
<gene>
    <name evidence="3" type="ORF">PHMEG_00024680</name>
</gene>
<dbReference type="AlphaFoldDB" id="A0A225VD19"/>
<evidence type="ECO:0008006" key="5">
    <source>
        <dbReference type="Google" id="ProtNLM"/>
    </source>
</evidence>
<name>A0A225VD19_9STRA</name>
<dbReference type="Proteomes" id="UP000198211">
    <property type="component" value="Unassembled WGS sequence"/>
</dbReference>
<sequence length="110" mass="11817">MHVKSLCCCFVTGVFGSKFVTCVTITAQPMSLASVNRQVVAASSANARVAAVASASFTWSYAAHSSVVSSNLIPAALALFVWLMREQHQVGSCRTPLPSISRPHHFTSFW</sequence>
<proteinExistence type="predicted"/>
<feature type="signal peptide" evidence="2">
    <location>
        <begin position="1"/>
        <end position="16"/>
    </location>
</feature>
<feature type="chain" id="PRO_5012149515" description="Secreted protein" evidence="2">
    <location>
        <begin position="17"/>
        <end position="110"/>
    </location>
</feature>
<keyword evidence="2" id="KW-0732">Signal</keyword>
<evidence type="ECO:0000313" key="3">
    <source>
        <dbReference type="EMBL" id="OWZ03566.1"/>
    </source>
</evidence>
<keyword evidence="1" id="KW-1133">Transmembrane helix</keyword>
<feature type="transmembrane region" description="Helical" evidence="1">
    <location>
        <begin position="61"/>
        <end position="84"/>
    </location>
</feature>
<protein>
    <recommendedName>
        <fullName evidence="5">Secreted protein</fullName>
    </recommendedName>
</protein>
<evidence type="ECO:0000256" key="2">
    <source>
        <dbReference type="SAM" id="SignalP"/>
    </source>
</evidence>
<evidence type="ECO:0000313" key="4">
    <source>
        <dbReference type="Proteomes" id="UP000198211"/>
    </source>
</evidence>
<keyword evidence="4" id="KW-1185">Reference proteome</keyword>
<keyword evidence="1" id="KW-0812">Transmembrane</keyword>